<evidence type="ECO:0000256" key="1">
    <source>
        <dbReference type="SAM" id="Phobius"/>
    </source>
</evidence>
<keyword evidence="1" id="KW-0472">Membrane</keyword>
<gene>
    <name evidence="2" type="ORF">GCM10017790_11010</name>
</gene>
<feature type="transmembrane region" description="Helical" evidence="1">
    <location>
        <begin position="230"/>
        <end position="251"/>
    </location>
</feature>
<comment type="caution">
    <text evidence="2">The sequence shown here is derived from an EMBL/GenBank/DDBJ whole genome shotgun (WGS) entry which is preliminary data.</text>
</comment>
<dbReference type="EMBL" id="BNAY01000001">
    <property type="protein sequence ID" value="GHH06125.1"/>
    <property type="molecule type" value="Genomic_DNA"/>
</dbReference>
<reference evidence="3" key="1">
    <citation type="journal article" date="2019" name="Int. J. Syst. Evol. Microbiol.">
        <title>The Global Catalogue of Microorganisms (GCM) 10K type strain sequencing project: providing services to taxonomists for standard genome sequencing and annotation.</title>
        <authorList>
            <consortium name="The Broad Institute Genomics Platform"/>
            <consortium name="The Broad Institute Genome Sequencing Center for Infectious Disease"/>
            <person name="Wu L."/>
            <person name="Ma J."/>
        </authorList>
    </citation>
    <scope>NUCLEOTIDE SEQUENCE [LARGE SCALE GENOMIC DNA]</scope>
    <source>
        <strain evidence="3">CGMCC 4.7683</strain>
    </source>
</reference>
<feature type="transmembrane region" description="Helical" evidence="1">
    <location>
        <begin position="263"/>
        <end position="287"/>
    </location>
</feature>
<accession>A0ABQ3L6S6</accession>
<dbReference type="Proteomes" id="UP000635387">
    <property type="component" value="Unassembled WGS sequence"/>
</dbReference>
<feature type="transmembrane region" description="Helical" evidence="1">
    <location>
        <begin position="35"/>
        <end position="55"/>
    </location>
</feature>
<evidence type="ECO:0000313" key="2">
    <source>
        <dbReference type="EMBL" id="GHH06125.1"/>
    </source>
</evidence>
<feature type="transmembrane region" description="Helical" evidence="1">
    <location>
        <begin position="62"/>
        <end position="88"/>
    </location>
</feature>
<keyword evidence="1" id="KW-0812">Transmembrane</keyword>
<feature type="transmembrane region" description="Helical" evidence="1">
    <location>
        <begin position="293"/>
        <end position="312"/>
    </location>
</feature>
<protein>
    <submittedName>
        <fullName evidence="2">Uncharacterized protein</fullName>
    </submittedName>
</protein>
<proteinExistence type="predicted"/>
<feature type="transmembrane region" description="Helical" evidence="1">
    <location>
        <begin position="94"/>
        <end position="112"/>
    </location>
</feature>
<sequence length="558" mass="59652">MADVTVLPVTLAVAAGVLAAVKRLERSDWTRPLAWLDLVAAVAFGVGAGAVADLLDDGADWWLAAVALFAGFCGFGLLAAVAAFTLVVFPDSEVMTWAVVPLLFGFATQHFLHTTRGSDVPTEWAVRESGRADKRWRLAARVAPVFPFIPVFAVPSEALGDTAWRLIGAALLGSYLMAADRLRVRLLRARRWTITCAELNLALVVAVYAASPGGAQLMRWWARADWLSGWRWYLAVVLAFLVLFAVAWVVGNGLVRGPLLMSAAVVGQAGRLAVQFALLLAVCVLMFNPRSDLLVPAVVGVLPAVFFAWKGISKGRVNRQLGDAALLASLSPVARAQVIDGWVQDCVVRPDPDFSLPDAAGALADQARTDPQAIRPWRVDAGQALEIAEELLAAAGRAKGDERRLVAARGDLELWLARIMAEVDEPEKALISARRAVEYFSTAEADFATALAYAAVVDRAGADPEFDAVAEIDTWLTTPGLLPATRRHALVSAARAALDQGDKATAATRAAAADAIPVNLTAVAIAMRADRVHFGSTPWHLFAIMRHYETQLGPAAPL</sequence>
<feature type="transmembrane region" description="Helical" evidence="1">
    <location>
        <begin position="162"/>
        <end position="179"/>
    </location>
</feature>
<dbReference type="RefSeq" id="WP_191252327.1">
    <property type="nucleotide sequence ID" value="NZ_BNAY01000001.1"/>
</dbReference>
<keyword evidence="1" id="KW-1133">Transmembrane helix</keyword>
<keyword evidence="3" id="KW-1185">Reference proteome</keyword>
<evidence type="ECO:0000313" key="3">
    <source>
        <dbReference type="Proteomes" id="UP000635387"/>
    </source>
</evidence>
<name>A0ABQ3L6S6_9PSEU</name>
<organism evidence="2 3">
    <name type="scientific">Amycolatopsis oliviviridis</name>
    <dbReference type="NCBI Taxonomy" id="1471590"/>
    <lineage>
        <taxon>Bacteria</taxon>
        <taxon>Bacillati</taxon>
        <taxon>Actinomycetota</taxon>
        <taxon>Actinomycetes</taxon>
        <taxon>Pseudonocardiales</taxon>
        <taxon>Pseudonocardiaceae</taxon>
        <taxon>Amycolatopsis</taxon>
    </lineage>
</organism>